<reference evidence="3" key="1">
    <citation type="journal article" date="2019" name="Int. J. Syst. Evol. Microbiol.">
        <title>The Global Catalogue of Microorganisms (GCM) 10K type strain sequencing project: providing services to taxonomists for standard genome sequencing and annotation.</title>
        <authorList>
            <consortium name="The Broad Institute Genomics Platform"/>
            <consortium name="The Broad Institute Genome Sequencing Center for Infectious Disease"/>
            <person name="Wu L."/>
            <person name="Ma J."/>
        </authorList>
    </citation>
    <scope>NUCLEOTIDE SEQUENCE [LARGE SCALE GENOMIC DNA]</scope>
    <source>
        <strain evidence="3">CGMCC 4.7405</strain>
    </source>
</reference>
<feature type="domain" description="N-acetyltransferase" evidence="1">
    <location>
        <begin position="1"/>
        <end position="182"/>
    </location>
</feature>
<dbReference type="SUPFAM" id="SSF55729">
    <property type="entry name" value="Acyl-CoA N-acyltransferases (Nat)"/>
    <property type="match status" value="1"/>
</dbReference>
<dbReference type="Proteomes" id="UP001595690">
    <property type="component" value="Unassembled WGS sequence"/>
</dbReference>
<dbReference type="EMBL" id="JBHRZI010000011">
    <property type="protein sequence ID" value="MFC3891767.1"/>
    <property type="molecule type" value="Genomic_DNA"/>
</dbReference>
<accession>A0ABV8BNR4</accession>
<protein>
    <submittedName>
        <fullName evidence="2">GNAT family N-acetyltransferase</fullName>
        <ecNumber evidence="2">2.3.1.-</ecNumber>
    </submittedName>
</protein>
<dbReference type="CDD" id="cd04301">
    <property type="entry name" value="NAT_SF"/>
    <property type="match status" value="1"/>
</dbReference>
<dbReference type="PROSITE" id="PS51186">
    <property type="entry name" value="GNAT"/>
    <property type="match status" value="1"/>
</dbReference>
<keyword evidence="2" id="KW-0012">Acyltransferase</keyword>
<comment type="caution">
    <text evidence="2">The sequence shown here is derived from an EMBL/GenBank/DDBJ whole genome shotgun (WGS) entry which is preliminary data.</text>
</comment>
<name>A0ABV8BNR4_9PSEU</name>
<keyword evidence="2" id="KW-0808">Transferase</keyword>
<evidence type="ECO:0000313" key="2">
    <source>
        <dbReference type="EMBL" id="MFC3891767.1"/>
    </source>
</evidence>
<dbReference type="Gene3D" id="3.40.630.30">
    <property type="match status" value="1"/>
</dbReference>
<dbReference type="InterPro" id="IPR016181">
    <property type="entry name" value="Acyl_CoA_acyltransferase"/>
</dbReference>
<dbReference type="InterPro" id="IPR000182">
    <property type="entry name" value="GNAT_dom"/>
</dbReference>
<gene>
    <name evidence="2" type="ORF">ACFOWZ_09775</name>
</gene>
<keyword evidence="3" id="KW-1185">Reference proteome</keyword>
<dbReference type="EC" id="2.3.1.-" evidence="2"/>
<dbReference type="RefSeq" id="WP_382371302.1">
    <property type="nucleotide sequence ID" value="NZ_JBHRZI010000011.1"/>
</dbReference>
<evidence type="ECO:0000259" key="1">
    <source>
        <dbReference type="PROSITE" id="PS51186"/>
    </source>
</evidence>
<dbReference type="Pfam" id="PF00583">
    <property type="entry name" value="Acetyltransf_1"/>
    <property type="match status" value="1"/>
</dbReference>
<sequence>MKVVALDESTWPLAESLFATSKTVSWCFCTWFMQTNAEMDRGDNREVLRARVGSPIGLLAVSDTGDAVGWVAVAPRASYSRLARSKITAPVSGDISGVWSVTCFYVRRDVRRQGVTSLLLDAAVEYAAKAGAKSIEGYPIDTEGRKLQAGELYHGRLTMFLDAGFELVERRGTRRALVSRAL</sequence>
<dbReference type="GO" id="GO:0016746">
    <property type="term" value="F:acyltransferase activity"/>
    <property type="evidence" value="ECO:0007669"/>
    <property type="project" value="UniProtKB-KW"/>
</dbReference>
<evidence type="ECO:0000313" key="3">
    <source>
        <dbReference type="Proteomes" id="UP001595690"/>
    </source>
</evidence>
<organism evidence="2 3">
    <name type="scientific">Lentzea rhizosphaerae</name>
    <dbReference type="NCBI Taxonomy" id="2041025"/>
    <lineage>
        <taxon>Bacteria</taxon>
        <taxon>Bacillati</taxon>
        <taxon>Actinomycetota</taxon>
        <taxon>Actinomycetes</taxon>
        <taxon>Pseudonocardiales</taxon>
        <taxon>Pseudonocardiaceae</taxon>
        <taxon>Lentzea</taxon>
    </lineage>
</organism>
<proteinExistence type="predicted"/>